<dbReference type="AlphaFoldDB" id="A0A1H8U4T8"/>
<dbReference type="RefSeq" id="WP_091644557.1">
    <property type="nucleotide sequence ID" value="NZ_FOEG01000005.1"/>
</dbReference>
<dbReference type="EMBL" id="FOEG01000005">
    <property type="protein sequence ID" value="SEO98302.1"/>
    <property type="molecule type" value="Genomic_DNA"/>
</dbReference>
<keyword evidence="2" id="KW-0808">Transferase</keyword>
<dbReference type="SUPFAM" id="SSF53335">
    <property type="entry name" value="S-adenosyl-L-methionine-dependent methyltransferases"/>
    <property type="match status" value="1"/>
</dbReference>
<name>A0A1H8U4T8_9GAMM</name>
<accession>A0A1H8U4T8</accession>
<sequence length="246" mass="27210">MSRSEFEQRWRRRFTERGATLDDDAGIAGWTPTGLETRVRQFRTLWDAERRPAGVWLDIGCGAGTYTRLLHEQGHRVVGMDYAVTSLHKAKARSDGDPGGLDWVSADILQLPVADGQADGVLCFGVMQALSAPDQALAELSRVLKPGGELWVDGLNAHCAPTLVSEWRRRRHRRPAHLRYDAPAAFRSAAERAGLGTIRMHWLPIAPGRLRRLQGVLESPAVRATLQGVGPLGALMSHSFILRARR</sequence>
<dbReference type="STRING" id="406100.SAMN04488052_105185"/>
<keyword evidence="2" id="KW-0489">Methyltransferase</keyword>
<organism evidence="2 3">
    <name type="scientific">Aquisalimonas asiatica</name>
    <dbReference type="NCBI Taxonomy" id="406100"/>
    <lineage>
        <taxon>Bacteria</taxon>
        <taxon>Pseudomonadati</taxon>
        <taxon>Pseudomonadota</taxon>
        <taxon>Gammaproteobacteria</taxon>
        <taxon>Chromatiales</taxon>
        <taxon>Ectothiorhodospiraceae</taxon>
        <taxon>Aquisalimonas</taxon>
    </lineage>
</organism>
<gene>
    <name evidence="2" type="ORF">SAMN04488052_105185</name>
</gene>
<proteinExistence type="predicted"/>
<dbReference type="PANTHER" id="PTHR43591">
    <property type="entry name" value="METHYLTRANSFERASE"/>
    <property type="match status" value="1"/>
</dbReference>
<reference evidence="2 3" key="1">
    <citation type="submission" date="2016-10" db="EMBL/GenBank/DDBJ databases">
        <authorList>
            <person name="de Groot N.N."/>
        </authorList>
    </citation>
    <scope>NUCLEOTIDE SEQUENCE [LARGE SCALE GENOMIC DNA]</scope>
    <source>
        <strain evidence="2 3">CGMCC 1.6291</strain>
    </source>
</reference>
<evidence type="ECO:0000313" key="3">
    <source>
        <dbReference type="Proteomes" id="UP000199657"/>
    </source>
</evidence>
<dbReference type="GO" id="GO:0032259">
    <property type="term" value="P:methylation"/>
    <property type="evidence" value="ECO:0007669"/>
    <property type="project" value="UniProtKB-KW"/>
</dbReference>
<dbReference type="OrthoDB" id="323463at2"/>
<dbReference type="Pfam" id="PF08241">
    <property type="entry name" value="Methyltransf_11"/>
    <property type="match status" value="1"/>
</dbReference>
<dbReference type="InterPro" id="IPR013216">
    <property type="entry name" value="Methyltransf_11"/>
</dbReference>
<dbReference type="CDD" id="cd02440">
    <property type="entry name" value="AdoMet_MTases"/>
    <property type="match status" value="1"/>
</dbReference>
<dbReference type="Proteomes" id="UP000199657">
    <property type="component" value="Unassembled WGS sequence"/>
</dbReference>
<keyword evidence="3" id="KW-1185">Reference proteome</keyword>
<protein>
    <submittedName>
        <fullName evidence="2">Methyltransferase domain-containing protein</fullName>
    </submittedName>
</protein>
<evidence type="ECO:0000259" key="1">
    <source>
        <dbReference type="Pfam" id="PF08241"/>
    </source>
</evidence>
<feature type="domain" description="Methyltransferase type 11" evidence="1">
    <location>
        <begin position="57"/>
        <end position="151"/>
    </location>
</feature>
<evidence type="ECO:0000313" key="2">
    <source>
        <dbReference type="EMBL" id="SEO98302.1"/>
    </source>
</evidence>
<dbReference type="Gene3D" id="3.40.50.150">
    <property type="entry name" value="Vaccinia Virus protein VP39"/>
    <property type="match status" value="1"/>
</dbReference>
<dbReference type="InterPro" id="IPR029063">
    <property type="entry name" value="SAM-dependent_MTases_sf"/>
</dbReference>
<dbReference type="GO" id="GO:0008757">
    <property type="term" value="F:S-adenosylmethionine-dependent methyltransferase activity"/>
    <property type="evidence" value="ECO:0007669"/>
    <property type="project" value="InterPro"/>
</dbReference>